<feature type="domain" description="ABC transporter" evidence="5">
    <location>
        <begin position="31"/>
        <end position="260"/>
    </location>
</feature>
<dbReference type="SMART" id="SM00382">
    <property type="entry name" value="AAA"/>
    <property type="match status" value="1"/>
</dbReference>
<dbReference type="InterPro" id="IPR027417">
    <property type="entry name" value="P-loop_NTPase"/>
</dbReference>
<keyword evidence="2" id="KW-0813">Transport</keyword>
<keyword evidence="7" id="KW-1185">Reference proteome</keyword>
<sequence length="409" mass="46217">MTNNDVVLKIENVGKDYILGTVTGETLKDALRQRRKNKKGADDELQVHNKVFTALDDVSLEIRRGECVGLIGSNGAGKSTLLKLISRITSPSRGRIYIDGKVSSMLEVGTGFHPELTGRENIYLNGSILGMRRQEIDAKLDSIIEFSECQEFIDTPVKRYSSGMYVKLAFSVAAHLDSDIMIMDEVLAVGDIKFQHKCLDKMREIAKTEGRTILYVSHNMETVHNLCDRCIVLQHGKLAFDGSVEEAVKKYNGVDVKTETTSDYAGYMRPGWLQRDDVRLTWAEYPDKDNNVFTDDKMRILIKYKNIKEVQKAGIRVEFMSDTDHPFATQVFDNVVNGMPGDEGEFEVVVDLSKIQPGTYQTFYTVYVLNPYDDGVDLDCVRGLDVTIEREHIQGELKWRANSWGSIKL</sequence>
<evidence type="ECO:0000256" key="1">
    <source>
        <dbReference type="ARBA" id="ARBA00005417"/>
    </source>
</evidence>
<dbReference type="Gene3D" id="3.40.50.300">
    <property type="entry name" value="P-loop containing nucleotide triphosphate hydrolases"/>
    <property type="match status" value="1"/>
</dbReference>
<dbReference type="GO" id="GO:0016887">
    <property type="term" value="F:ATP hydrolysis activity"/>
    <property type="evidence" value="ECO:0007669"/>
    <property type="project" value="InterPro"/>
</dbReference>
<dbReference type="AlphaFoldDB" id="A0A1M6IK92"/>
<protein>
    <submittedName>
        <fullName evidence="6">ABC-type polysaccharide/polyol phosphate transport system, ATPase component</fullName>
    </submittedName>
</protein>
<evidence type="ECO:0000256" key="3">
    <source>
        <dbReference type="ARBA" id="ARBA00022741"/>
    </source>
</evidence>
<gene>
    <name evidence="6" type="ORF">SAMN02745725_02338</name>
</gene>
<evidence type="ECO:0000256" key="4">
    <source>
        <dbReference type="ARBA" id="ARBA00022840"/>
    </source>
</evidence>
<comment type="similarity">
    <text evidence="1">Belongs to the ABC transporter superfamily.</text>
</comment>
<dbReference type="Pfam" id="PF00005">
    <property type="entry name" value="ABC_tran"/>
    <property type="match status" value="1"/>
</dbReference>
<accession>A0A1M6IK92</accession>
<proteinExistence type="inferred from homology"/>
<dbReference type="PANTHER" id="PTHR46743:SF2">
    <property type="entry name" value="TEICHOIC ACIDS EXPORT ATP-BINDING PROTEIN TAGH"/>
    <property type="match status" value="1"/>
</dbReference>
<evidence type="ECO:0000256" key="2">
    <source>
        <dbReference type="ARBA" id="ARBA00022448"/>
    </source>
</evidence>
<dbReference type="InterPro" id="IPR015860">
    <property type="entry name" value="ABC_transpr_TagH-like"/>
</dbReference>
<dbReference type="SUPFAM" id="SSF52540">
    <property type="entry name" value="P-loop containing nucleoside triphosphate hydrolases"/>
    <property type="match status" value="1"/>
</dbReference>
<dbReference type="RefSeq" id="WP_242939615.1">
    <property type="nucleotide sequence ID" value="NZ_FQYQ01000018.1"/>
</dbReference>
<dbReference type="GO" id="GO:0016020">
    <property type="term" value="C:membrane"/>
    <property type="evidence" value="ECO:0007669"/>
    <property type="project" value="InterPro"/>
</dbReference>
<dbReference type="InterPro" id="IPR003439">
    <property type="entry name" value="ABC_transporter-like_ATP-bd"/>
</dbReference>
<evidence type="ECO:0000259" key="5">
    <source>
        <dbReference type="PROSITE" id="PS50893"/>
    </source>
</evidence>
<dbReference type="InterPro" id="IPR050683">
    <property type="entry name" value="Bact_Polysacc_Export_ATP-bd"/>
</dbReference>
<dbReference type="InterPro" id="IPR003593">
    <property type="entry name" value="AAA+_ATPase"/>
</dbReference>
<dbReference type="PANTHER" id="PTHR46743">
    <property type="entry name" value="TEICHOIC ACIDS EXPORT ATP-BINDING PROTEIN TAGH"/>
    <property type="match status" value="1"/>
</dbReference>
<evidence type="ECO:0000313" key="7">
    <source>
        <dbReference type="Proteomes" id="UP000184185"/>
    </source>
</evidence>
<dbReference type="PROSITE" id="PS50893">
    <property type="entry name" value="ABC_TRANSPORTER_2"/>
    <property type="match status" value="1"/>
</dbReference>
<organism evidence="6 7">
    <name type="scientific">Pseudobutyrivibrio xylanivorans DSM 14809</name>
    <dbReference type="NCBI Taxonomy" id="1123012"/>
    <lineage>
        <taxon>Bacteria</taxon>
        <taxon>Bacillati</taxon>
        <taxon>Bacillota</taxon>
        <taxon>Clostridia</taxon>
        <taxon>Lachnospirales</taxon>
        <taxon>Lachnospiraceae</taxon>
        <taxon>Pseudobutyrivibrio</taxon>
    </lineage>
</organism>
<keyword evidence="3" id="KW-0547">Nucleotide-binding</keyword>
<dbReference type="EMBL" id="FQYQ01000018">
    <property type="protein sequence ID" value="SHJ34838.1"/>
    <property type="molecule type" value="Genomic_DNA"/>
</dbReference>
<reference evidence="6 7" key="1">
    <citation type="submission" date="2016-11" db="EMBL/GenBank/DDBJ databases">
        <authorList>
            <person name="Jaros S."/>
            <person name="Januszkiewicz K."/>
            <person name="Wedrychowicz H."/>
        </authorList>
    </citation>
    <scope>NUCLEOTIDE SEQUENCE [LARGE SCALE GENOMIC DNA]</scope>
    <source>
        <strain evidence="6 7">DSM 14809</strain>
    </source>
</reference>
<dbReference type="Proteomes" id="UP000184185">
    <property type="component" value="Unassembled WGS sequence"/>
</dbReference>
<dbReference type="GO" id="GO:0140359">
    <property type="term" value="F:ABC-type transporter activity"/>
    <property type="evidence" value="ECO:0007669"/>
    <property type="project" value="InterPro"/>
</dbReference>
<name>A0A1M6IK92_PSEXY</name>
<keyword evidence="4" id="KW-0067">ATP-binding</keyword>
<dbReference type="GO" id="GO:0005524">
    <property type="term" value="F:ATP binding"/>
    <property type="evidence" value="ECO:0007669"/>
    <property type="project" value="UniProtKB-KW"/>
</dbReference>
<evidence type="ECO:0000313" key="6">
    <source>
        <dbReference type="EMBL" id="SHJ34838.1"/>
    </source>
</evidence>
<dbReference type="CDD" id="cd03220">
    <property type="entry name" value="ABC_KpsT_Wzt"/>
    <property type="match status" value="1"/>
</dbReference>